<dbReference type="PROSITE" id="PS50850">
    <property type="entry name" value="MFS"/>
    <property type="match status" value="1"/>
</dbReference>
<evidence type="ECO:0000256" key="8">
    <source>
        <dbReference type="SAM" id="Phobius"/>
    </source>
</evidence>
<evidence type="ECO:0000256" key="2">
    <source>
        <dbReference type="ARBA" id="ARBA00022448"/>
    </source>
</evidence>
<organism evidence="10 11">
    <name type="scientific">Meganyctiphanes norvegica</name>
    <name type="common">Northern krill</name>
    <name type="synonym">Thysanopoda norvegica</name>
    <dbReference type="NCBI Taxonomy" id="48144"/>
    <lineage>
        <taxon>Eukaryota</taxon>
        <taxon>Metazoa</taxon>
        <taxon>Ecdysozoa</taxon>
        <taxon>Arthropoda</taxon>
        <taxon>Crustacea</taxon>
        <taxon>Multicrustacea</taxon>
        <taxon>Malacostraca</taxon>
        <taxon>Eumalacostraca</taxon>
        <taxon>Eucarida</taxon>
        <taxon>Euphausiacea</taxon>
        <taxon>Euphausiidae</taxon>
        <taxon>Meganyctiphanes</taxon>
    </lineage>
</organism>
<feature type="transmembrane region" description="Helical" evidence="8">
    <location>
        <begin position="337"/>
        <end position="355"/>
    </location>
</feature>
<proteinExistence type="predicted"/>
<comment type="caution">
    <text evidence="10">The sequence shown here is derived from an EMBL/GenBank/DDBJ whole genome shotgun (WGS) entry which is preliminary data.</text>
</comment>
<dbReference type="InterPro" id="IPR005828">
    <property type="entry name" value="MFS_sugar_transport-like"/>
</dbReference>
<evidence type="ECO:0000256" key="1">
    <source>
        <dbReference type="ARBA" id="ARBA00004651"/>
    </source>
</evidence>
<keyword evidence="3" id="KW-1003">Cell membrane</keyword>
<evidence type="ECO:0000256" key="3">
    <source>
        <dbReference type="ARBA" id="ARBA00022475"/>
    </source>
</evidence>
<dbReference type="SUPFAM" id="SSF103473">
    <property type="entry name" value="MFS general substrate transporter"/>
    <property type="match status" value="1"/>
</dbReference>
<feature type="transmembrane region" description="Helical" evidence="8">
    <location>
        <begin position="304"/>
        <end position="325"/>
    </location>
</feature>
<dbReference type="Pfam" id="PF00083">
    <property type="entry name" value="Sugar_tr"/>
    <property type="match status" value="1"/>
</dbReference>
<keyword evidence="4" id="KW-0762">Sugar transport</keyword>
<dbReference type="PANTHER" id="PTHR48021">
    <property type="match status" value="1"/>
</dbReference>
<evidence type="ECO:0000256" key="7">
    <source>
        <dbReference type="ARBA" id="ARBA00023136"/>
    </source>
</evidence>
<evidence type="ECO:0000259" key="9">
    <source>
        <dbReference type="PROSITE" id="PS50850"/>
    </source>
</evidence>
<feature type="transmembrane region" description="Helical" evidence="8">
    <location>
        <begin position="235"/>
        <end position="257"/>
    </location>
</feature>
<dbReference type="GO" id="GO:0022857">
    <property type="term" value="F:transmembrane transporter activity"/>
    <property type="evidence" value="ECO:0007669"/>
    <property type="project" value="InterPro"/>
</dbReference>
<keyword evidence="11" id="KW-1185">Reference proteome</keyword>
<dbReference type="FunFam" id="1.20.1250.20:FF:000218">
    <property type="entry name" value="facilitated trehalose transporter Tret1"/>
    <property type="match status" value="1"/>
</dbReference>
<dbReference type="PROSITE" id="PS00217">
    <property type="entry name" value="SUGAR_TRANSPORT_2"/>
    <property type="match status" value="1"/>
</dbReference>
<keyword evidence="5 8" id="KW-0812">Transmembrane</keyword>
<dbReference type="GO" id="GO:0005886">
    <property type="term" value="C:plasma membrane"/>
    <property type="evidence" value="ECO:0007669"/>
    <property type="project" value="UniProtKB-SubCell"/>
</dbReference>
<feature type="transmembrane region" description="Helical" evidence="8">
    <location>
        <begin position="82"/>
        <end position="105"/>
    </location>
</feature>
<accession>A0AAV2SEX4</accession>
<dbReference type="InterPro" id="IPR020846">
    <property type="entry name" value="MFS_dom"/>
</dbReference>
<feature type="transmembrane region" description="Helical" evidence="8">
    <location>
        <begin position="269"/>
        <end position="292"/>
    </location>
</feature>
<keyword evidence="6 8" id="KW-1133">Transmembrane helix</keyword>
<dbReference type="InterPro" id="IPR036259">
    <property type="entry name" value="MFS_trans_sf"/>
</dbReference>
<protein>
    <recommendedName>
        <fullName evidence="9">Major facilitator superfamily (MFS) profile domain-containing protein</fullName>
    </recommendedName>
</protein>
<comment type="subcellular location">
    <subcellularLocation>
        <location evidence="1">Cell membrane</location>
        <topology evidence="1">Multi-pass membrane protein</topology>
    </subcellularLocation>
</comment>
<name>A0AAV2SEX4_MEGNR</name>
<dbReference type="PANTHER" id="PTHR48021:SF1">
    <property type="entry name" value="GH07001P-RELATED"/>
    <property type="match status" value="1"/>
</dbReference>
<dbReference type="EMBL" id="CAXKWB010062205">
    <property type="protein sequence ID" value="CAL4185006.1"/>
    <property type="molecule type" value="Genomic_DNA"/>
</dbReference>
<dbReference type="InterPro" id="IPR050549">
    <property type="entry name" value="MFS_Trehalose_Transporter"/>
</dbReference>
<feature type="transmembrane region" description="Helical" evidence="8">
    <location>
        <begin position="206"/>
        <end position="228"/>
    </location>
</feature>
<sequence length="370" mass="41424">MLVFLPAELLTWLLMIFTPSVELLLVSRFLLGFFVGGMAPAAFTYVIEISDKDHRGALSSIVDLVRNSGMLLVYVLESLTLTWRMMAVICACLSTIIPFILLIFLPDSPRFLVFKKEIDLARNALKIFRGRNFDIEPELKEIVEQLDKAESQGTIIDQVYQLKKLENFKIFILLALLTFIAQFTGNFIVINYTVPIFQASNTGIDSYTSAIIIGVVRLLGTIAYIFVIDRFGRRVIFIVSFLVLATSGSIFGVYFFLQSQAYDVNNLGWLPLTCLVVFAFFSCTGHPVITVLMGELLPTSVRSLGFNLLASNMFLGTFAVSQTYPTFVSALGVYGTFWLYSCCSVLLTIFVAILVPETNNKSLEEIQNKK</sequence>
<keyword evidence="7 8" id="KW-0472">Membrane</keyword>
<evidence type="ECO:0000313" key="10">
    <source>
        <dbReference type="EMBL" id="CAL4185006.1"/>
    </source>
</evidence>
<dbReference type="Proteomes" id="UP001497623">
    <property type="component" value="Unassembled WGS sequence"/>
</dbReference>
<dbReference type="AlphaFoldDB" id="A0AAV2SEX4"/>
<reference evidence="10 11" key="1">
    <citation type="submission" date="2024-05" db="EMBL/GenBank/DDBJ databases">
        <authorList>
            <person name="Wallberg A."/>
        </authorList>
    </citation>
    <scope>NUCLEOTIDE SEQUENCE [LARGE SCALE GENOMIC DNA]</scope>
</reference>
<evidence type="ECO:0000256" key="4">
    <source>
        <dbReference type="ARBA" id="ARBA00022597"/>
    </source>
</evidence>
<dbReference type="Gene3D" id="1.20.1250.20">
    <property type="entry name" value="MFS general substrate transporter like domains"/>
    <property type="match status" value="1"/>
</dbReference>
<dbReference type="InterPro" id="IPR005829">
    <property type="entry name" value="Sugar_transporter_CS"/>
</dbReference>
<feature type="transmembrane region" description="Helical" evidence="8">
    <location>
        <begin position="170"/>
        <end position="194"/>
    </location>
</feature>
<feature type="transmembrane region" description="Helical" evidence="8">
    <location>
        <begin position="12"/>
        <end position="35"/>
    </location>
</feature>
<gene>
    <name evidence="10" type="ORF">MNOR_LOCUS35902</name>
</gene>
<keyword evidence="2" id="KW-0813">Transport</keyword>
<evidence type="ECO:0000256" key="6">
    <source>
        <dbReference type="ARBA" id="ARBA00022989"/>
    </source>
</evidence>
<feature type="domain" description="Major facilitator superfamily (MFS) profile" evidence="9">
    <location>
        <begin position="1"/>
        <end position="359"/>
    </location>
</feature>
<evidence type="ECO:0000313" key="11">
    <source>
        <dbReference type="Proteomes" id="UP001497623"/>
    </source>
</evidence>
<evidence type="ECO:0000256" key="5">
    <source>
        <dbReference type="ARBA" id="ARBA00022692"/>
    </source>
</evidence>
<feature type="non-terminal residue" evidence="10">
    <location>
        <position position="370"/>
    </location>
</feature>